<evidence type="ECO:0000256" key="4">
    <source>
        <dbReference type="ARBA" id="ARBA00022840"/>
    </source>
</evidence>
<evidence type="ECO:0000313" key="7">
    <source>
        <dbReference type="EMBL" id="GGN94656.1"/>
    </source>
</evidence>
<dbReference type="EMBL" id="BMNE01000008">
    <property type="protein sequence ID" value="GGN94656.1"/>
    <property type="molecule type" value="Genomic_DNA"/>
</dbReference>
<evidence type="ECO:0000256" key="2">
    <source>
        <dbReference type="ARBA" id="ARBA00022679"/>
    </source>
</evidence>
<dbReference type="CDD" id="cd13970">
    <property type="entry name" value="ABC1_ADCK3"/>
    <property type="match status" value="1"/>
</dbReference>
<dbReference type="GO" id="GO:0005524">
    <property type="term" value="F:ATP binding"/>
    <property type="evidence" value="ECO:0007669"/>
    <property type="project" value="UniProtKB-KW"/>
</dbReference>
<dbReference type="InterPro" id="IPR011009">
    <property type="entry name" value="Kinase-like_dom_sf"/>
</dbReference>
<keyword evidence="8" id="KW-1185">Reference proteome</keyword>
<dbReference type="PANTHER" id="PTHR43851:SF3">
    <property type="entry name" value="COENZYME Q8"/>
    <property type="match status" value="1"/>
</dbReference>
<sequence>MDSEVDMVGRDAEGRVMPFARRATSPDDPRIGKPPTGKVARSARLAAVPVAYAGRRIAGLGKRAVGRNAEDVERDIRTRTAEHLFQVLGELKGCVAKLGQLLGLLELGLAPDLAEPYRQALARLHDSAPAMLPGAVHAELAAHLGDEWRSLFLDFDDRAAAAASVGQVHRARWHDGTPVAVKVMYPGGRRAVLADLQVLRRATPLFTALLPGADTRPVIEALCDEIHAELDYAREAANQRAFALAFAADPDVVVSRVIAQRGDVLVTEWLDGAPLTRLIARGEAAELDRLGVLILRFLFSAPARAALVYGDPHPGNFLRMPDGRLGVVDFGACTPWPAAFLDVAGDVGAAVIADSPADLEAAIRRHGFVAPGRELDIATVAARLQPVRDALLAPTYPLSADWLREQVRLATDLRLSNVLRQLTMPPDHTPILRSFLGGVAVLCQLQTEVPLRAECTRWYPETAAAAGL</sequence>
<dbReference type="Pfam" id="PF03109">
    <property type="entry name" value="ABC1"/>
    <property type="match status" value="1"/>
</dbReference>
<comment type="caution">
    <text evidence="7">The sequence shown here is derived from an EMBL/GenBank/DDBJ whole genome shotgun (WGS) entry which is preliminary data.</text>
</comment>
<keyword evidence="2" id="KW-0808">Transferase</keyword>
<proteinExistence type="inferred from homology"/>
<protein>
    <submittedName>
        <fullName evidence="7">ABC transporter ATP-binding protein</fullName>
    </submittedName>
</protein>
<feature type="region of interest" description="Disordered" evidence="5">
    <location>
        <begin position="16"/>
        <end position="38"/>
    </location>
</feature>
<evidence type="ECO:0000256" key="1">
    <source>
        <dbReference type="ARBA" id="ARBA00009670"/>
    </source>
</evidence>
<feature type="domain" description="ABC1 atypical kinase-like" evidence="6">
    <location>
        <begin position="123"/>
        <end position="336"/>
    </location>
</feature>
<dbReference type="InterPro" id="IPR051409">
    <property type="entry name" value="Atypical_kinase_ADCK"/>
</dbReference>
<keyword evidence="4 7" id="KW-0067">ATP-binding</keyword>
<gene>
    <name evidence="7" type="ORF">GCM10011610_57880</name>
</gene>
<dbReference type="PANTHER" id="PTHR43851">
    <property type="match status" value="1"/>
</dbReference>
<reference evidence="8" key="1">
    <citation type="journal article" date="2019" name="Int. J. Syst. Evol. Microbiol.">
        <title>The Global Catalogue of Microorganisms (GCM) 10K type strain sequencing project: providing services to taxonomists for standard genome sequencing and annotation.</title>
        <authorList>
            <consortium name="The Broad Institute Genomics Platform"/>
            <consortium name="The Broad Institute Genome Sequencing Center for Infectious Disease"/>
            <person name="Wu L."/>
            <person name="Ma J."/>
        </authorList>
    </citation>
    <scope>NUCLEOTIDE SEQUENCE [LARGE SCALE GENOMIC DNA]</scope>
    <source>
        <strain evidence="8">CGMCC 4.7329</strain>
    </source>
</reference>
<keyword evidence="3" id="KW-0547">Nucleotide-binding</keyword>
<organism evidence="7 8">
    <name type="scientific">Nocardia rhizosphaerihabitans</name>
    <dbReference type="NCBI Taxonomy" id="1691570"/>
    <lineage>
        <taxon>Bacteria</taxon>
        <taxon>Bacillati</taxon>
        <taxon>Actinomycetota</taxon>
        <taxon>Actinomycetes</taxon>
        <taxon>Mycobacteriales</taxon>
        <taxon>Nocardiaceae</taxon>
        <taxon>Nocardia</taxon>
    </lineage>
</organism>
<dbReference type="SUPFAM" id="SSF56112">
    <property type="entry name" value="Protein kinase-like (PK-like)"/>
    <property type="match status" value="1"/>
</dbReference>
<dbReference type="InterPro" id="IPR034646">
    <property type="entry name" value="ADCK3_dom"/>
</dbReference>
<accession>A0ABQ2KXP2</accession>
<name>A0ABQ2KXP2_9NOCA</name>
<dbReference type="Proteomes" id="UP000658127">
    <property type="component" value="Unassembled WGS sequence"/>
</dbReference>
<evidence type="ECO:0000259" key="6">
    <source>
        <dbReference type="Pfam" id="PF03109"/>
    </source>
</evidence>
<comment type="similarity">
    <text evidence="1">Belongs to the protein kinase superfamily. ADCK protein kinase family.</text>
</comment>
<evidence type="ECO:0000256" key="5">
    <source>
        <dbReference type="SAM" id="MobiDB-lite"/>
    </source>
</evidence>
<dbReference type="InterPro" id="IPR004147">
    <property type="entry name" value="ABC1_dom"/>
</dbReference>
<evidence type="ECO:0000313" key="8">
    <source>
        <dbReference type="Proteomes" id="UP000658127"/>
    </source>
</evidence>
<evidence type="ECO:0000256" key="3">
    <source>
        <dbReference type="ARBA" id="ARBA00022741"/>
    </source>
</evidence>